<keyword evidence="2" id="KW-1185">Reference proteome</keyword>
<accession>A0A1Y1X1G9</accession>
<dbReference type="EMBL" id="MCFG01000181">
    <property type="protein sequence ID" value="ORX79266.1"/>
    <property type="molecule type" value="Genomic_DNA"/>
</dbReference>
<dbReference type="Proteomes" id="UP000193944">
    <property type="component" value="Unassembled WGS sequence"/>
</dbReference>
<organism evidence="1 2">
    <name type="scientific">Anaeromyces robustus</name>
    <dbReference type="NCBI Taxonomy" id="1754192"/>
    <lineage>
        <taxon>Eukaryota</taxon>
        <taxon>Fungi</taxon>
        <taxon>Fungi incertae sedis</taxon>
        <taxon>Chytridiomycota</taxon>
        <taxon>Chytridiomycota incertae sedis</taxon>
        <taxon>Neocallimastigomycetes</taxon>
        <taxon>Neocallimastigales</taxon>
        <taxon>Neocallimastigaceae</taxon>
        <taxon>Anaeromyces</taxon>
    </lineage>
</organism>
<name>A0A1Y1X1G9_9FUNG</name>
<sequence>MEEILKTRIRALLKMHASTLLDKNKKKIVQEENLGENGNLNNIENFSMIKTVEAENYNALKRLQSMKISSEPARLYFKPTGDDNDLSILNSILDKHDRKLKKKKKEQWKFKIKII</sequence>
<reference evidence="1 2" key="2">
    <citation type="submission" date="2016-08" db="EMBL/GenBank/DDBJ databases">
        <title>Pervasive Adenine N6-methylation of Active Genes in Fungi.</title>
        <authorList>
            <consortium name="DOE Joint Genome Institute"/>
            <person name="Mondo S.J."/>
            <person name="Dannebaum R.O."/>
            <person name="Kuo R.C."/>
            <person name="Labutti K."/>
            <person name="Haridas S."/>
            <person name="Kuo A."/>
            <person name="Salamov A."/>
            <person name="Ahrendt S.R."/>
            <person name="Lipzen A."/>
            <person name="Sullivan W."/>
            <person name="Andreopoulos W.B."/>
            <person name="Clum A."/>
            <person name="Lindquist E."/>
            <person name="Daum C."/>
            <person name="Ramamoorthy G.K."/>
            <person name="Gryganskyi A."/>
            <person name="Culley D."/>
            <person name="Magnuson J.K."/>
            <person name="James T.Y."/>
            <person name="O'Malley M.A."/>
            <person name="Stajich J.E."/>
            <person name="Spatafora J.W."/>
            <person name="Visel A."/>
            <person name="Grigoriev I.V."/>
        </authorList>
    </citation>
    <scope>NUCLEOTIDE SEQUENCE [LARGE SCALE GENOMIC DNA]</scope>
    <source>
        <strain evidence="1 2">S4</strain>
    </source>
</reference>
<proteinExistence type="predicted"/>
<evidence type="ECO:0000313" key="1">
    <source>
        <dbReference type="EMBL" id="ORX79266.1"/>
    </source>
</evidence>
<evidence type="ECO:0000313" key="2">
    <source>
        <dbReference type="Proteomes" id="UP000193944"/>
    </source>
</evidence>
<reference evidence="1 2" key="1">
    <citation type="submission" date="2016-08" db="EMBL/GenBank/DDBJ databases">
        <title>A Parts List for Fungal Cellulosomes Revealed by Comparative Genomics.</title>
        <authorList>
            <consortium name="DOE Joint Genome Institute"/>
            <person name="Haitjema C.H."/>
            <person name="Gilmore S.P."/>
            <person name="Henske J.K."/>
            <person name="Solomon K.V."/>
            <person name="De Groot R."/>
            <person name="Kuo A."/>
            <person name="Mondo S.J."/>
            <person name="Salamov A.A."/>
            <person name="Labutti K."/>
            <person name="Zhao Z."/>
            <person name="Chiniquy J."/>
            <person name="Barry K."/>
            <person name="Brewer H.M."/>
            <person name="Purvine S.O."/>
            <person name="Wright A.T."/>
            <person name="Boxma B."/>
            <person name="Van Alen T."/>
            <person name="Hackstein J.H."/>
            <person name="Baker S.E."/>
            <person name="Grigoriev I.V."/>
            <person name="O'Malley M.A."/>
        </authorList>
    </citation>
    <scope>NUCLEOTIDE SEQUENCE [LARGE SCALE GENOMIC DNA]</scope>
    <source>
        <strain evidence="1 2">S4</strain>
    </source>
</reference>
<dbReference type="AlphaFoldDB" id="A0A1Y1X1G9"/>
<comment type="caution">
    <text evidence="1">The sequence shown here is derived from an EMBL/GenBank/DDBJ whole genome shotgun (WGS) entry which is preliminary data.</text>
</comment>
<protein>
    <submittedName>
        <fullName evidence="1">Uncharacterized protein</fullName>
    </submittedName>
</protein>
<gene>
    <name evidence="1" type="ORF">BCR32DRAFT_281551</name>
</gene>